<evidence type="ECO:0000313" key="7">
    <source>
        <dbReference type="EMBL" id="THF80094.1"/>
    </source>
</evidence>
<dbReference type="PANTHER" id="PTHR48111">
    <property type="entry name" value="REGULATOR OF RPOS"/>
    <property type="match status" value="1"/>
</dbReference>
<evidence type="ECO:0000256" key="5">
    <source>
        <dbReference type="ARBA" id="ARBA00023125"/>
    </source>
</evidence>
<keyword evidence="5" id="KW-0238">DNA-binding</keyword>
<proteinExistence type="predicted"/>
<dbReference type="SMART" id="SM00862">
    <property type="entry name" value="Trans_reg_C"/>
    <property type="match status" value="1"/>
</dbReference>
<keyword evidence="8" id="KW-1185">Reference proteome</keyword>
<keyword evidence="2" id="KW-0597">Phosphoprotein</keyword>
<accession>A0A4S4BXY2</accession>
<dbReference type="EMBL" id="SSNT01000007">
    <property type="protein sequence ID" value="THF80094.1"/>
    <property type="molecule type" value="Genomic_DNA"/>
</dbReference>
<gene>
    <name evidence="7" type="ORF">E6W99_10490</name>
</gene>
<dbReference type="Pfam" id="PF00072">
    <property type="entry name" value="Response_reg"/>
    <property type="match status" value="1"/>
</dbReference>
<evidence type="ECO:0000256" key="6">
    <source>
        <dbReference type="ARBA" id="ARBA00023163"/>
    </source>
</evidence>
<dbReference type="InterPro" id="IPR036388">
    <property type="entry name" value="WH-like_DNA-bd_sf"/>
</dbReference>
<dbReference type="Gene3D" id="1.10.10.10">
    <property type="entry name" value="Winged helix-like DNA-binding domain superfamily/Winged helix DNA-binding domain"/>
    <property type="match status" value="1"/>
</dbReference>
<dbReference type="Gene3D" id="3.40.50.2300">
    <property type="match status" value="1"/>
</dbReference>
<dbReference type="InterPro" id="IPR016032">
    <property type="entry name" value="Sig_transdc_resp-reg_C-effctor"/>
</dbReference>
<dbReference type="GO" id="GO:0000976">
    <property type="term" value="F:transcription cis-regulatory region binding"/>
    <property type="evidence" value="ECO:0007669"/>
    <property type="project" value="TreeGrafter"/>
</dbReference>
<dbReference type="FunFam" id="1.10.10.10:FF:000018">
    <property type="entry name" value="DNA-binding response regulator ResD"/>
    <property type="match status" value="1"/>
</dbReference>
<dbReference type="InterPro" id="IPR001789">
    <property type="entry name" value="Sig_transdc_resp-reg_receiver"/>
</dbReference>
<dbReference type="PROSITE" id="PS51755">
    <property type="entry name" value="OMPR_PHOB"/>
    <property type="match status" value="1"/>
</dbReference>
<dbReference type="CDD" id="cd17574">
    <property type="entry name" value="REC_OmpR"/>
    <property type="match status" value="1"/>
</dbReference>
<keyword evidence="3" id="KW-0902">Two-component regulatory system</keyword>
<dbReference type="AlphaFoldDB" id="A0A4S4BXY2"/>
<dbReference type="InterPro" id="IPR039420">
    <property type="entry name" value="WalR-like"/>
</dbReference>
<evidence type="ECO:0000256" key="4">
    <source>
        <dbReference type="ARBA" id="ARBA00023015"/>
    </source>
</evidence>
<dbReference type="Gene3D" id="6.10.250.690">
    <property type="match status" value="1"/>
</dbReference>
<protein>
    <submittedName>
        <fullName evidence="7">Response regulator transcription factor</fullName>
    </submittedName>
</protein>
<organism evidence="7 8">
    <name type="scientific">Metabacillus sediminilitoris</name>
    <dbReference type="NCBI Taxonomy" id="2567941"/>
    <lineage>
        <taxon>Bacteria</taxon>
        <taxon>Bacillati</taxon>
        <taxon>Bacillota</taxon>
        <taxon>Bacilli</taxon>
        <taxon>Bacillales</taxon>
        <taxon>Bacillaceae</taxon>
        <taxon>Metabacillus</taxon>
    </lineage>
</organism>
<dbReference type="CDD" id="cd00383">
    <property type="entry name" value="trans_reg_C"/>
    <property type="match status" value="1"/>
</dbReference>
<dbReference type="PROSITE" id="PS50110">
    <property type="entry name" value="RESPONSE_REGULATORY"/>
    <property type="match status" value="1"/>
</dbReference>
<dbReference type="InterPro" id="IPR011006">
    <property type="entry name" value="CheY-like_superfamily"/>
</dbReference>
<reference evidence="7 8" key="1">
    <citation type="submission" date="2019-04" db="EMBL/GenBank/DDBJ databases">
        <title>Bacillus sediminilitoris sp. nov., isolated from a tidal flat sediment on the East China Sea.</title>
        <authorList>
            <person name="Wei Y."/>
            <person name="Mao H."/>
            <person name="Fang J."/>
        </authorList>
    </citation>
    <scope>NUCLEOTIDE SEQUENCE [LARGE SCALE GENOMIC DNA]</scope>
    <source>
        <strain evidence="7 8">DSL-17</strain>
    </source>
</reference>
<evidence type="ECO:0000256" key="3">
    <source>
        <dbReference type="ARBA" id="ARBA00023012"/>
    </source>
</evidence>
<evidence type="ECO:0000256" key="1">
    <source>
        <dbReference type="ARBA" id="ARBA00004496"/>
    </source>
</evidence>
<dbReference type="GO" id="GO:0005829">
    <property type="term" value="C:cytosol"/>
    <property type="evidence" value="ECO:0007669"/>
    <property type="project" value="TreeGrafter"/>
</dbReference>
<dbReference type="Proteomes" id="UP000310334">
    <property type="component" value="Unassembled WGS sequence"/>
</dbReference>
<keyword evidence="4" id="KW-0805">Transcription regulation</keyword>
<dbReference type="OrthoDB" id="9790442at2"/>
<dbReference type="InterPro" id="IPR001867">
    <property type="entry name" value="OmpR/PhoB-type_DNA-bd"/>
</dbReference>
<dbReference type="SUPFAM" id="SSF46894">
    <property type="entry name" value="C-terminal effector domain of the bipartite response regulators"/>
    <property type="match status" value="1"/>
</dbReference>
<dbReference type="PANTHER" id="PTHR48111:SF73">
    <property type="entry name" value="ALKALINE PHOSPHATASE SYNTHESIS TRANSCRIPTIONAL REGULATORY PROTEIN PHOP"/>
    <property type="match status" value="1"/>
</dbReference>
<dbReference type="GO" id="GO:0032993">
    <property type="term" value="C:protein-DNA complex"/>
    <property type="evidence" value="ECO:0007669"/>
    <property type="project" value="TreeGrafter"/>
</dbReference>
<name>A0A4S4BXY2_9BACI</name>
<comment type="subcellular location">
    <subcellularLocation>
        <location evidence="1">Cytoplasm</location>
    </subcellularLocation>
</comment>
<dbReference type="GO" id="GO:0006355">
    <property type="term" value="P:regulation of DNA-templated transcription"/>
    <property type="evidence" value="ECO:0007669"/>
    <property type="project" value="InterPro"/>
</dbReference>
<dbReference type="GO" id="GO:0000156">
    <property type="term" value="F:phosphorelay response regulator activity"/>
    <property type="evidence" value="ECO:0007669"/>
    <property type="project" value="TreeGrafter"/>
</dbReference>
<dbReference type="SMART" id="SM00448">
    <property type="entry name" value="REC"/>
    <property type="match status" value="1"/>
</dbReference>
<dbReference type="FunFam" id="3.40.50.2300:FF:000001">
    <property type="entry name" value="DNA-binding response regulator PhoB"/>
    <property type="match status" value="1"/>
</dbReference>
<dbReference type="RefSeq" id="WP_136353582.1">
    <property type="nucleotide sequence ID" value="NZ_CP046266.1"/>
</dbReference>
<sequence length="229" mass="26663">MKTVLLIDDEQRMLDLLSLYISPYGYKCIKKVSGKDGIKFLEQENADIVILDVMMPEMDGWTTCEKIRHFSNVPIIMLTARSEKQDIVRGLKTGADDYLSKPFNEQELLARIEAVIRRTSGHKNEEGHITFKGLTLNKATFELRFRNEGITLTPKEFDLLELFLNYPNKVFSREHLLTTLWGLRAETEDRTIDSHIRNVREKLRHAEFPVDKHLKTVWGVGYKWSSEAY</sequence>
<evidence type="ECO:0000313" key="8">
    <source>
        <dbReference type="Proteomes" id="UP000310334"/>
    </source>
</evidence>
<comment type="caution">
    <text evidence="7">The sequence shown here is derived from an EMBL/GenBank/DDBJ whole genome shotgun (WGS) entry which is preliminary data.</text>
</comment>
<keyword evidence="6" id="KW-0804">Transcription</keyword>
<dbReference type="SUPFAM" id="SSF52172">
    <property type="entry name" value="CheY-like"/>
    <property type="match status" value="1"/>
</dbReference>
<dbReference type="Pfam" id="PF00486">
    <property type="entry name" value="Trans_reg_C"/>
    <property type="match status" value="1"/>
</dbReference>
<evidence type="ECO:0000256" key="2">
    <source>
        <dbReference type="ARBA" id="ARBA00022553"/>
    </source>
</evidence>